<gene>
    <name evidence="2" type="ORF">D6D15_05031</name>
</gene>
<protein>
    <submittedName>
        <fullName evidence="2">SET domain-containing protein</fullName>
    </submittedName>
</protein>
<name>A0A4S9BA46_AURPU</name>
<evidence type="ECO:0000259" key="1">
    <source>
        <dbReference type="PROSITE" id="PS50280"/>
    </source>
</evidence>
<dbReference type="SMART" id="SM00317">
    <property type="entry name" value="SET"/>
    <property type="match status" value="1"/>
</dbReference>
<organism evidence="2 3">
    <name type="scientific">Aureobasidium pullulans</name>
    <name type="common">Black yeast</name>
    <name type="synonym">Pullularia pullulans</name>
    <dbReference type="NCBI Taxonomy" id="5580"/>
    <lineage>
        <taxon>Eukaryota</taxon>
        <taxon>Fungi</taxon>
        <taxon>Dikarya</taxon>
        <taxon>Ascomycota</taxon>
        <taxon>Pezizomycotina</taxon>
        <taxon>Dothideomycetes</taxon>
        <taxon>Dothideomycetidae</taxon>
        <taxon>Dothideales</taxon>
        <taxon>Saccotheciaceae</taxon>
        <taxon>Aureobasidium</taxon>
    </lineage>
</organism>
<dbReference type="SUPFAM" id="SSF82199">
    <property type="entry name" value="SET domain"/>
    <property type="match status" value="1"/>
</dbReference>
<accession>A0A4S9BA46</accession>
<sequence length="723" mass="80566">MGEHQHHLQSDSKRTERIKLKRDEIVKEHSELATEHHTVWHARSQDADPPCLRSLQDLKRVRLGNLRSQNHGSVLLVRAIEQPIQLGPLFPVMNVVEDITNDVSHMEFFFSSTSPPAAILTQGTVLAIKEPLYVMNHGKRVVRVVQPSNVKVLKHGHDIFPRVFVESPPLVSKTSIEWAKEGNNALEIGEYSRSVDWYACVSNLPEPRLTRSLSFTSGLGTHPENDELRQSLHRSRATAAFHAGQYDLAMADAFLSLPAPGDTLKSTDCTALRCAGDAAYKLREFSQARAIYQRLLSILPADIQGLGQLRKIEARIHEETTGAYNFTALLEDQTLADHATFINRTEVQDSEGHGRGVFAKDDMVCGELIFCEKAFTISHPPPQILGDHHSISSTNYYGGCGKGVAALWLHTVQKLYANPSLARPILALYGGTTYPSDADLPSVDGQIVIDVFQILQIIDHNVYGFEAGHAQQPYGSTKYSSNEGRESVGLFAYASYLNHSCLNNTSRSIIGDMMLVRASKPIRKGTEITTTYLSPSIGEPGRTAELNRIWKFHCDCKLCAAEIACNTQWKPIFDEVRSHRLPQDLEDPALLEDRIHQAQTLIGRVEKTYSTLNGLPRVALRELQEILMVSNNRLGHYDKSCEHALCLLRESGYQISTEASQVRMDFTNGVPTRGVVDALFLLAKQEQNQEVAKQFLLLAKQIYLTLNGTSNAWDVAYGGLVDR</sequence>
<dbReference type="Gene3D" id="2.170.270.10">
    <property type="entry name" value="SET domain"/>
    <property type="match status" value="1"/>
</dbReference>
<dbReference type="PANTHER" id="PTHR47643:SF2">
    <property type="entry name" value="TPR DOMAIN PROTEIN (AFU_ORTHOLOGUE AFUA_5G12710)"/>
    <property type="match status" value="1"/>
</dbReference>
<dbReference type="SUPFAM" id="SSF48452">
    <property type="entry name" value="TPR-like"/>
    <property type="match status" value="1"/>
</dbReference>
<dbReference type="InterPro" id="IPR011990">
    <property type="entry name" value="TPR-like_helical_dom_sf"/>
</dbReference>
<proteinExistence type="predicted"/>
<dbReference type="InterPro" id="IPR053209">
    <property type="entry name" value="Gramillin-biosynth_MTr"/>
</dbReference>
<dbReference type="InterPro" id="IPR001214">
    <property type="entry name" value="SET_dom"/>
</dbReference>
<dbReference type="Proteomes" id="UP000304928">
    <property type="component" value="Unassembled WGS sequence"/>
</dbReference>
<dbReference type="PROSITE" id="PS50280">
    <property type="entry name" value="SET"/>
    <property type="match status" value="1"/>
</dbReference>
<dbReference type="AlphaFoldDB" id="A0A4S9BA46"/>
<dbReference type="Gene3D" id="1.25.40.10">
    <property type="entry name" value="Tetratricopeptide repeat domain"/>
    <property type="match status" value="1"/>
</dbReference>
<evidence type="ECO:0000313" key="3">
    <source>
        <dbReference type="Proteomes" id="UP000304928"/>
    </source>
</evidence>
<dbReference type="Pfam" id="PF00856">
    <property type="entry name" value="SET"/>
    <property type="match status" value="1"/>
</dbReference>
<evidence type="ECO:0000313" key="2">
    <source>
        <dbReference type="EMBL" id="THW89764.1"/>
    </source>
</evidence>
<dbReference type="EMBL" id="QZAR01000076">
    <property type="protein sequence ID" value="THW89764.1"/>
    <property type="molecule type" value="Genomic_DNA"/>
</dbReference>
<dbReference type="PANTHER" id="PTHR47643">
    <property type="entry name" value="TPR DOMAIN PROTEIN (AFU_ORTHOLOGUE AFUA_5G12710)"/>
    <property type="match status" value="1"/>
</dbReference>
<dbReference type="InterPro" id="IPR046341">
    <property type="entry name" value="SET_dom_sf"/>
</dbReference>
<comment type="caution">
    <text evidence="2">The sequence shown here is derived from an EMBL/GenBank/DDBJ whole genome shotgun (WGS) entry which is preliminary data.</text>
</comment>
<reference evidence="2 3" key="1">
    <citation type="submission" date="2018-10" db="EMBL/GenBank/DDBJ databases">
        <title>Fifty Aureobasidium pullulans genomes reveal a recombining polyextremotolerant generalist.</title>
        <authorList>
            <person name="Gostincar C."/>
            <person name="Turk M."/>
            <person name="Zajc J."/>
            <person name="Gunde-Cimerman N."/>
        </authorList>
    </citation>
    <scope>NUCLEOTIDE SEQUENCE [LARGE SCALE GENOMIC DNA]</scope>
    <source>
        <strain evidence="2 3">EXF-10507</strain>
    </source>
</reference>
<feature type="domain" description="SET" evidence="1">
    <location>
        <begin position="343"/>
        <end position="533"/>
    </location>
</feature>
<dbReference type="CDD" id="cd20071">
    <property type="entry name" value="SET_SMYD"/>
    <property type="match status" value="1"/>
</dbReference>